<dbReference type="Gene3D" id="3.40.50.1970">
    <property type="match status" value="1"/>
</dbReference>
<dbReference type="SUPFAM" id="SSF56796">
    <property type="entry name" value="Dehydroquinate synthase-like"/>
    <property type="match status" value="1"/>
</dbReference>
<dbReference type="GO" id="GO:0004022">
    <property type="term" value="F:alcohol dehydrogenase (NAD+) activity"/>
    <property type="evidence" value="ECO:0007669"/>
    <property type="project" value="TreeGrafter"/>
</dbReference>
<evidence type="ECO:0000256" key="3">
    <source>
        <dbReference type="ARBA" id="ARBA00023027"/>
    </source>
</evidence>
<evidence type="ECO:0000313" key="7">
    <source>
        <dbReference type="EMBL" id="SPZ34358.1"/>
    </source>
</evidence>
<dbReference type="Gene3D" id="1.20.1090.10">
    <property type="entry name" value="Dehydroquinate synthase-like - alpha domain"/>
    <property type="match status" value="1"/>
</dbReference>
<evidence type="ECO:0000259" key="5">
    <source>
        <dbReference type="Pfam" id="PF00465"/>
    </source>
</evidence>
<comment type="similarity">
    <text evidence="1">Belongs to the iron-containing alcohol dehydrogenase family.</text>
</comment>
<feature type="domain" description="Alcohol dehydrogenase iron-type/glycerol dehydrogenase GldA" evidence="5">
    <location>
        <begin position="29"/>
        <end position="172"/>
    </location>
</feature>
<feature type="domain" description="Fe-containing alcohol dehydrogenase-like C-terminal" evidence="6">
    <location>
        <begin position="186"/>
        <end position="364"/>
    </location>
</feature>
<sequence length="374" mass="39372">MNTAEPSASSDISERDLPSSIPFTRTTLPGRIVFGDGALAQLAPELDNGNLRRAMLIVSARQSKLVDRGRSALGHRTALEWNEVRQHVPRDLAERATVAASTADTDVIVAIGGGSTVGLGKAVAVNTGLTLVAVPTTYAGSEMTPIYGLTSGTDKKTARDPAALPKIVVYDPRLLTALPASIVGPSGMNALAHCAEALWATNHDPITDALALDGASRLQRFLRRAYTTTDLAARGEVLLAACLAGIALGTVGTSLHHALCHLFGGMCDAPHAETHAIVLPYVIRYLEPAIPDTIARVAEAMKCDPTTLADNVWSLARSVGTPTGLRAIGITRDQIDAVAEAAVAENLVSPRPLEMLPIRSLLREAWNGDLPQSL</sequence>
<dbReference type="GO" id="GO:0046872">
    <property type="term" value="F:metal ion binding"/>
    <property type="evidence" value="ECO:0007669"/>
    <property type="project" value="InterPro"/>
</dbReference>
<dbReference type="EMBL" id="UAUI01000001">
    <property type="protein sequence ID" value="SPZ34358.1"/>
    <property type="molecule type" value="Genomic_DNA"/>
</dbReference>
<evidence type="ECO:0000256" key="2">
    <source>
        <dbReference type="ARBA" id="ARBA00023002"/>
    </source>
</evidence>
<name>A0AB38F5N0_RHOWR</name>
<evidence type="ECO:0000256" key="1">
    <source>
        <dbReference type="ARBA" id="ARBA00007358"/>
    </source>
</evidence>
<dbReference type="Proteomes" id="UP000251211">
    <property type="component" value="Unassembled WGS sequence"/>
</dbReference>
<organism evidence="7 8">
    <name type="scientific">Rhodococcus wratislaviensis</name>
    <name type="common">Tsukamurella wratislaviensis</name>
    <dbReference type="NCBI Taxonomy" id="44752"/>
    <lineage>
        <taxon>Bacteria</taxon>
        <taxon>Bacillati</taxon>
        <taxon>Actinomycetota</taxon>
        <taxon>Actinomycetes</taxon>
        <taxon>Mycobacteriales</taxon>
        <taxon>Nocardiaceae</taxon>
        <taxon>Rhodococcus</taxon>
    </lineage>
</organism>
<dbReference type="AlphaFoldDB" id="A0AB38F5N0"/>
<dbReference type="InterPro" id="IPR039697">
    <property type="entry name" value="Alcohol_dehydrogenase_Fe"/>
</dbReference>
<dbReference type="Pfam" id="PF25137">
    <property type="entry name" value="ADH_Fe_C"/>
    <property type="match status" value="1"/>
</dbReference>
<dbReference type="EC" id="1.3.1.32" evidence="7"/>
<dbReference type="PANTHER" id="PTHR11496:SF102">
    <property type="entry name" value="ALCOHOL DEHYDROGENASE 4"/>
    <property type="match status" value="1"/>
</dbReference>
<feature type="region of interest" description="Disordered" evidence="4">
    <location>
        <begin position="1"/>
        <end position="23"/>
    </location>
</feature>
<accession>A0AB38F5N0</accession>
<evidence type="ECO:0000256" key="4">
    <source>
        <dbReference type="SAM" id="MobiDB-lite"/>
    </source>
</evidence>
<protein>
    <submittedName>
        <fullName evidence="7">Maleylacetate reductase</fullName>
        <ecNumber evidence="7">1.3.1.32</ecNumber>
    </submittedName>
</protein>
<proteinExistence type="inferred from homology"/>
<dbReference type="CDD" id="cd08177">
    <property type="entry name" value="MAR"/>
    <property type="match status" value="1"/>
</dbReference>
<dbReference type="InterPro" id="IPR056798">
    <property type="entry name" value="ADH_Fe_C"/>
</dbReference>
<evidence type="ECO:0000259" key="6">
    <source>
        <dbReference type="Pfam" id="PF25137"/>
    </source>
</evidence>
<evidence type="ECO:0000313" key="8">
    <source>
        <dbReference type="Proteomes" id="UP000251211"/>
    </source>
</evidence>
<comment type="caution">
    <text evidence="7">The sequence shown here is derived from an EMBL/GenBank/DDBJ whole genome shotgun (WGS) entry which is preliminary data.</text>
</comment>
<dbReference type="Pfam" id="PF00465">
    <property type="entry name" value="Fe-ADH"/>
    <property type="match status" value="1"/>
</dbReference>
<dbReference type="InterPro" id="IPR034786">
    <property type="entry name" value="MAR"/>
</dbReference>
<reference evidence="7 8" key="1">
    <citation type="submission" date="2018-06" db="EMBL/GenBank/DDBJ databases">
        <authorList>
            <consortium name="Pathogen Informatics"/>
            <person name="Doyle S."/>
        </authorList>
    </citation>
    <scope>NUCLEOTIDE SEQUENCE [LARGE SCALE GENOMIC DNA]</scope>
    <source>
        <strain evidence="7 8">NCTC13229</strain>
    </source>
</reference>
<feature type="compositionally biased region" description="Polar residues" evidence="4">
    <location>
        <begin position="1"/>
        <end position="11"/>
    </location>
</feature>
<dbReference type="PANTHER" id="PTHR11496">
    <property type="entry name" value="ALCOHOL DEHYDROGENASE"/>
    <property type="match status" value="1"/>
</dbReference>
<keyword evidence="2 7" id="KW-0560">Oxidoreductase</keyword>
<keyword evidence="3" id="KW-0520">NAD</keyword>
<dbReference type="InterPro" id="IPR001670">
    <property type="entry name" value="ADH_Fe/GldA"/>
</dbReference>
<gene>
    <name evidence="7" type="primary">tfdF_1</name>
    <name evidence="7" type="ORF">NCTC13229_00176</name>
</gene>
<dbReference type="GO" id="GO:0018506">
    <property type="term" value="F:maleylacetate reductase activity"/>
    <property type="evidence" value="ECO:0007669"/>
    <property type="project" value="UniProtKB-EC"/>
</dbReference>